<feature type="region of interest" description="Disordered" evidence="1">
    <location>
        <begin position="484"/>
        <end position="514"/>
    </location>
</feature>
<dbReference type="InterPro" id="IPR037191">
    <property type="entry name" value="VPS9_dom_sf"/>
</dbReference>
<dbReference type="Proteomes" id="UP000694888">
    <property type="component" value="Unplaced"/>
</dbReference>
<dbReference type="PANTHER" id="PTHR24170">
    <property type="entry name" value="ANKYRIN REPEAT DOMAIN-CONTAINING PROTEIN 27"/>
    <property type="match status" value="1"/>
</dbReference>
<evidence type="ECO:0000256" key="1">
    <source>
        <dbReference type="SAM" id="MobiDB-lite"/>
    </source>
</evidence>
<dbReference type="InterPro" id="IPR003123">
    <property type="entry name" value="VPS9"/>
</dbReference>
<dbReference type="Pfam" id="PF02204">
    <property type="entry name" value="VPS9"/>
    <property type="match status" value="1"/>
</dbReference>
<proteinExistence type="predicted"/>
<dbReference type="PROSITE" id="PS51205">
    <property type="entry name" value="VPS9"/>
    <property type="match status" value="1"/>
</dbReference>
<dbReference type="RefSeq" id="XP_005108634.2">
    <property type="nucleotide sequence ID" value="XM_005108577.3"/>
</dbReference>
<dbReference type="GeneID" id="101850282"/>
<evidence type="ECO:0000259" key="2">
    <source>
        <dbReference type="PROSITE" id="PS51205"/>
    </source>
</evidence>
<sequence length="531" mass="60694">MSYDIDELEINPFYKALQSKYIDLYERAQEWCYSICVPQTESLDQRTINSDFVETHILRPSPYFKGQYMTTHSSSKKTVKMNDDGQVLITLQGFPEELSVKILSEELAYNKDYKQYKILILERPLNSKFQVTSAQREEKKTKELQTPKISVAECTAFLKSFSEFKTALEQLDKNIEYFCRHYMILPDYLDDARARLEDISAASLRKMSLCLRQPLASDIKFIEVLAGAIESYLMSLVYKKVFPVISQHLSKEDQTLLSKGQKLNRVKPEQIGVRREFSCPLPMAVVELANLGNLLTPREKLTCLKSTVDNITEGITQSIKGSRQEQLAGITTEEDEPCITSDDLIPILVMVIAQAKCCHLHSDLFYMEHFIWESMDKDRDDLSYCLVTFKAAVQYMMTTDFSHLEDKRKNDPQKEISIEDLMAATSVSESTSHTGRGSPRNNASAGRLERQLNRISGILEQNAQEMGAQRQQQNSKRQIQSIFTGRTTRLPPPEPLPTQRNSQNTGENNQLGDFLSALQDDDFDLAFGKQK</sequence>
<feature type="domain" description="VPS9" evidence="2">
    <location>
        <begin position="250"/>
        <end position="405"/>
    </location>
</feature>
<dbReference type="Gene3D" id="1.20.1050.80">
    <property type="entry name" value="VPS9 domain"/>
    <property type="match status" value="1"/>
</dbReference>
<gene>
    <name evidence="4" type="primary">LOC101850282</name>
</gene>
<dbReference type="SMART" id="SM00167">
    <property type="entry name" value="VPS9"/>
    <property type="match status" value="1"/>
</dbReference>
<feature type="region of interest" description="Disordered" evidence="1">
    <location>
        <begin position="425"/>
        <end position="448"/>
    </location>
</feature>
<dbReference type="SUPFAM" id="SSF109993">
    <property type="entry name" value="VPS9 domain"/>
    <property type="match status" value="1"/>
</dbReference>
<name>A0ABM0K4L3_APLCA</name>
<dbReference type="InterPro" id="IPR051248">
    <property type="entry name" value="UPF0507/Ank_repeat_27"/>
</dbReference>
<accession>A0ABM0K4L3</accession>
<dbReference type="PANTHER" id="PTHR24170:SF1">
    <property type="entry name" value="DOMAIN PROTEIN, PUTATIVE (AFU_ORTHOLOGUE AFUA_1G09870)-RELATED"/>
    <property type="match status" value="1"/>
</dbReference>
<reference evidence="4" key="1">
    <citation type="submission" date="2025-08" db="UniProtKB">
        <authorList>
            <consortium name="RefSeq"/>
        </authorList>
    </citation>
    <scope>IDENTIFICATION</scope>
</reference>
<organism evidence="3 4">
    <name type="scientific">Aplysia californica</name>
    <name type="common">California sea hare</name>
    <dbReference type="NCBI Taxonomy" id="6500"/>
    <lineage>
        <taxon>Eukaryota</taxon>
        <taxon>Metazoa</taxon>
        <taxon>Spiralia</taxon>
        <taxon>Lophotrochozoa</taxon>
        <taxon>Mollusca</taxon>
        <taxon>Gastropoda</taxon>
        <taxon>Heterobranchia</taxon>
        <taxon>Euthyneura</taxon>
        <taxon>Tectipleura</taxon>
        <taxon>Aplysiida</taxon>
        <taxon>Aplysioidea</taxon>
        <taxon>Aplysiidae</taxon>
        <taxon>Aplysia</taxon>
    </lineage>
</organism>
<keyword evidence="3" id="KW-1185">Reference proteome</keyword>
<feature type="compositionally biased region" description="Polar residues" evidence="1">
    <location>
        <begin position="425"/>
        <end position="444"/>
    </location>
</feature>
<evidence type="ECO:0000313" key="3">
    <source>
        <dbReference type="Proteomes" id="UP000694888"/>
    </source>
</evidence>
<protein>
    <submittedName>
        <fullName evidence="4">Ankyrin repeat domain-containing protein 27 isoform X1</fullName>
    </submittedName>
</protein>
<evidence type="ECO:0000313" key="4">
    <source>
        <dbReference type="RefSeq" id="XP_005108634.2"/>
    </source>
</evidence>
<feature type="compositionally biased region" description="Polar residues" evidence="1">
    <location>
        <begin position="499"/>
        <end position="511"/>
    </location>
</feature>